<gene>
    <name evidence="3" type="ORF">J1M35_00895</name>
</gene>
<evidence type="ECO:0000313" key="4">
    <source>
        <dbReference type="Proteomes" id="UP000663903"/>
    </source>
</evidence>
<dbReference type="Proteomes" id="UP000663903">
    <property type="component" value="Chromosome"/>
</dbReference>
<evidence type="ECO:0000313" key="3">
    <source>
        <dbReference type="EMBL" id="QTD45519.1"/>
    </source>
</evidence>
<dbReference type="RefSeq" id="WP_208009267.1">
    <property type="nucleotide sequence ID" value="NZ_CP071796.1"/>
</dbReference>
<feature type="compositionally biased region" description="Low complexity" evidence="1">
    <location>
        <begin position="78"/>
        <end position="106"/>
    </location>
</feature>
<dbReference type="AlphaFoldDB" id="A0A975CH73"/>
<proteinExistence type="predicted"/>
<evidence type="ECO:0000256" key="2">
    <source>
        <dbReference type="SAM" id="SignalP"/>
    </source>
</evidence>
<name>A0A975CH73_9BURK</name>
<feature type="region of interest" description="Disordered" evidence="1">
    <location>
        <begin position="29"/>
        <end position="106"/>
    </location>
</feature>
<keyword evidence="4" id="KW-1185">Reference proteome</keyword>
<protein>
    <submittedName>
        <fullName evidence="3">Uncharacterized protein</fullName>
    </submittedName>
</protein>
<organism evidence="3 4">
    <name type="scientific">Ottowia testudinis</name>
    <dbReference type="NCBI Taxonomy" id="2816950"/>
    <lineage>
        <taxon>Bacteria</taxon>
        <taxon>Pseudomonadati</taxon>
        <taxon>Pseudomonadota</taxon>
        <taxon>Betaproteobacteria</taxon>
        <taxon>Burkholderiales</taxon>
        <taxon>Comamonadaceae</taxon>
        <taxon>Ottowia</taxon>
    </lineage>
</organism>
<reference evidence="3" key="1">
    <citation type="submission" date="2021-03" db="EMBL/GenBank/DDBJ databases">
        <title>Ottowia sp. 27C isolated from the cloaca of a Giant Asian pond turtle (Heosemys grandis).</title>
        <authorList>
            <person name="Spergser J."/>
            <person name="Busse H.-J."/>
        </authorList>
    </citation>
    <scope>NUCLEOTIDE SEQUENCE</scope>
    <source>
        <strain evidence="3">27C</strain>
    </source>
</reference>
<sequence>MSKRILRTVPAAILVTTSLSWNLPAAAQGTLAPAAPSSHSATGAVQKPPMPRAPGTATQAPPPSTGSQLGGNLPKDLQPAMPASSAAPAQPAAAPGAMPSGAPKKH</sequence>
<evidence type="ECO:0000256" key="1">
    <source>
        <dbReference type="SAM" id="MobiDB-lite"/>
    </source>
</evidence>
<dbReference type="KEGG" id="otd:J1M35_00895"/>
<feature type="signal peptide" evidence="2">
    <location>
        <begin position="1"/>
        <end position="27"/>
    </location>
</feature>
<accession>A0A975CH73</accession>
<keyword evidence="2" id="KW-0732">Signal</keyword>
<dbReference type="EMBL" id="CP071796">
    <property type="protein sequence ID" value="QTD45519.1"/>
    <property type="molecule type" value="Genomic_DNA"/>
</dbReference>
<feature type="chain" id="PRO_5037491707" evidence="2">
    <location>
        <begin position="28"/>
        <end position="106"/>
    </location>
</feature>